<evidence type="ECO:0000256" key="2">
    <source>
        <dbReference type="SAM" id="Phobius"/>
    </source>
</evidence>
<evidence type="ECO:0000313" key="4">
    <source>
        <dbReference type="Proteomes" id="UP001359308"/>
    </source>
</evidence>
<dbReference type="RefSeq" id="WP_198322702.1">
    <property type="nucleotide sequence ID" value="NZ_CP104311.1"/>
</dbReference>
<organism evidence="3 4">
    <name type="scientific">Methylococcus capsulatus</name>
    <dbReference type="NCBI Taxonomy" id="414"/>
    <lineage>
        <taxon>Bacteria</taxon>
        <taxon>Pseudomonadati</taxon>
        <taxon>Pseudomonadota</taxon>
        <taxon>Gammaproteobacteria</taxon>
        <taxon>Methylococcales</taxon>
        <taxon>Methylococcaceae</taxon>
        <taxon>Methylococcus</taxon>
    </lineage>
</organism>
<feature type="region of interest" description="Disordered" evidence="1">
    <location>
        <begin position="73"/>
        <end position="97"/>
    </location>
</feature>
<protein>
    <submittedName>
        <fullName evidence="3">Uncharacterized protein</fullName>
    </submittedName>
</protein>
<dbReference type="EMBL" id="CP104311">
    <property type="protein sequence ID" value="WWF03452.1"/>
    <property type="molecule type" value="Genomic_DNA"/>
</dbReference>
<evidence type="ECO:0000313" key="3">
    <source>
        <dbReference type="EMBL" id="WWF03452.1"/>
    </source>
</evidence>
<name>A0ABZ2FB92_METCP</name>
<gene>
    <name evidence="3" type="ORF">N4J17_07515</name>
</gene>
<sequence>MDLATKVMILRILVVFAAALLLIGVIVSLIKPKWVLFWAKNPDRLTAAMAVSTIAMLLFMASWTGIAKLTLKPKEPQQRHEEARGSRDEQNMLQLNR</sequence>
<keyword evidence="2" id="KW-1133">Transmembrane helix</keyword>
<accession>A0ABZ2FB92</accession>
<dbReference type="Proteomes" id="UP001359308">
    <property type="component" value="Chromosome"/>
</dbReference>
<feature type="compositionally biased region" description="Basic and acidic residues" evidence="1">
    <location>
        <begin position="73"/>
        <end position="90"/>
    </location>
</feature>
<keyword evidence="4" id="KW-1185">Reference proteome</keyword>
<proteinExistence type="predicted"/>
<feature type="transmembrane region" description="Helical" evidence="2">
    <location>
        <begin position="50"/>
        <end position="71"/>
    </location>
</feature>
<keyword evidence="2" id="KW-0472">Membrane</keyword>
<keyword evidence="2" id="KW-0812">Transmembrane</keyword>
<reference evidence="3 4" key="1">
    <citation type="submission" date="2022-09" db="EMBL/GenBank/DDBJ databases">
        <authorList>
            <person name="Giprobiosintez L."/>
        </authorList>
    </citation>
    <scope>NUCLEOTIDE SEQUENCE [LARGE SCALE GENOMIC DNA]</scope>
    <source>
        <strain evidence="4">VKPM-B-12549 (GBS-15)</strain>
    </source>
</reference>
<evidence type="ECO:0000256" key="1">
    <source>
        <dbReference type="SAM" id="MobiDB-lite"/>
    </source>
</evidence>
<feature type="transmembrane region" description="Helical" evidence="2">
    <location>
        <begin position="12"/>
        <end position="30"/>
    </location>
</feature>